<name>A0ABW0GPG8_9MICO</name>
<accession>A0ABW0GPG8</accession>
<dbReference type="InterPro" id="IPR036412">
    <property type="entry name" value="HAD-like_sf"/>
</dbReference>
<feature type="region of interest" description="Disordered" evidence="1">
    <location>
        <begin position="732"/>
        <end position="755"/>
    </location>
</feature>
<dbReference type="SUPFAM" id="SSF56784">
    <property type="entry name" value="HAD-like"/>
    <property type="match status" value="1"/>
</dbReference>
<gene>
    <name evidence="2" type="ORF">ACFPJ6_13930</name>
</gene>
<reference evidence="3" key="1">
    <citation type="journal article" date="2019" name="Int. J. Syst. Evol. Microbiol.">
        <title>The Global Catalogue of Microorganisms (GCM) 10K type strain sequencing project: providing services to taxonomists for standard genome sequencing and annotation.</title>
        <authorList>
            <consortium name="The Broad Institute Genomics Platform"/>
            <consortium name="The Broad Institute Genome Sequencing Center for Infectious Disease"/>
            <person name="Wu L."/>
            <person name="Ma J."/>
        </authorList>
    </citation>
    <scope>NUCLEOTIDE SEQUENCE [LARGE SCALE GENOMIC DNA]</scope>
    <source>
        <strain evidence="3">CCUG 43114</strain>
    </source>
</reference>
<evidence type="ECO:0000313" key="2">
    <source>
        <dbReference type="EMBL" id="MFC5381880.1"/>
    </source>
</evidence>
<organism evidence="2 3">
    <name type="scientific">Aquipuribacter nitratireducens</name>
    <dbReference type="NCBI Taxonomy" id="650104"/>
    <lineage>
        <taxon>Bacteria</taxon>
        <taxon>Bacillati</taxon>
        <taxon>Actinomycetota</taxon>
        <taxon>Actinomycetes</taxon>
        <taxon>Micrococcales</taxon>
        <taxon>Intrasporangiaceae</taxon>
        <taxon>Aquipuribacter</taxon>
    </lineage>
</organism>
<evidence type="ECO:0000256" key="1">
    <source>
        <dbReference type="SAM" id="MobiDB-lite"/>
    </source>
</evidence>
<comment type="caution">
    <text evidence="2">The sequence shown here is derived from an EMBL/GenBank/DDBJ whole genome shotgun (WGS) entry which is preliminary data.</text>
</comment>
<dbReference type="CDD" id="cd01427">
    <property type="entry name" value="HAD_like"/>
    <property type="match status" value="1"/>
</dbReference>
<keyword evidence="3" id="KW-1185">Reference proteome</keyword>
<protein>
    <recommendedName>
        <fullName evidence="4">HAD family hydrolase</fullName>
    </recommendedName>
</protein>
<evidence type="ECO:0000313" key="3">
    <source>
        <dbReference type="Proteomes" id="UP001596122"/>
    </source>
</evidence>
<dbReference type="RefSeq" id="WP_340271061.1">
    <property type="nucleotide sequence ID" value="NZ_JBBEOG010000009.1"/>
</dbReference>
<evidence type="ECO:0008006" key="4">
    <source>
        <dbReference type="Google" id="ProtNLM"/>
    </source>
</evidence>
<dbReference type="Proteomes" id="UP001596122">
    <property type="component" value="Unassembled WGS sequence"/>
</dbReference>
<feature type="region of interest" description="Disordered" evidence="1">
    <location>
        <begin position="209"/>
        <end position="229"/>
    </location>
</feature>
<sequence length="755" mass="83761">MQKTFVPRLRRVEVRGRTGTPTRQEEVRTFDVFETVLVRMISPPAAVFDVVGRRAASVGLLDCSPAAFGRARQWAEARALRWTGDRTSLEGIYAEMCHALRLEPEVGQRLAELELEVERSLLRTWPAARRMVDAERASSGRVVYVSDMYLPARFIEDQLRTHGLFTDGDALFVSHAHGATKRTGMLFPAVADALGVRTSDLVHHGNDVRNDVRGPARAGARGIGLTDGNPTRYEQTLEQHRRVTDGVTSVMAGSARLARLHAAPADARQRALVDVAAGAMSPLLTAYVEWLLAQAERRGLQRLYFVARDGQVLLRIAQRLVDRRGRGPELRYLYASRLVWNRVVASPSRHPQAWHSLVGLSSDGVSGIELLRRIGLEEQEVQALVGRSGGDHDKWSSTTQRTELFKIFSEVDADGTLARAAERNKQDVVEYLEQVGLFDDVPHGFVDVGWRGTQHDVLLELQSERRSTLAHGLFLGLEESLSQWRHHREAFLLDSRLAPRPADRDAVRGLSPHAGPAGVALPHTYFTLIEIFCSGDHGTLVDYARRPDGAVEPVFGAAREKLTAEWGLPLLWDTLDSYLDAYLDADECGLLDSRHVDVLDPLVAVLRQFWDRPTRDEVRAWSTFPWEVGQGAANRTVPLAAPFRVWATARAVANEFPSTAGARLVLARRRKAEWLPASLRLSTVPARLVHRPRATLLDLAGRGVRSARRRLYSMAVALRTRLAEERNRARLVDRSGGPVDATSAATTGAGGVRAE</sequence>
<dbReference type="EMBL" id="JBHSLD010000013">
    <property type="protein sequence ID" value="MFC5381880.1"/>
    <property type="molecule type" value="Genomic_DNA"/>
</dbReference>
<proteinExistence type="predicted"/>
<dbReference type="InterPro" id="IPR023214">
    <property type="entry name" value="HAD_sf"/>
</dbReference>
<dbReference type="Gene3D" id="3.40.50.1000">
    <property type="entry name" value="HAD superfamily/HAD-like"/>
    <property type="match status" value="1"/>
</dbReference>